<accession>A0A6J5IPM3</accession>
<dbReference type="Proteomes" id="UP000494301">
    <property type="component" value="Unassembled WGS sequence"/>
</dbReference>
<name>A0A6J5IPM3_9BURK</name>
<evidence type="ECO:0000313" key="1">
    <source>
        <dbReference type="EMBL" id="CAB3961665.1"/>
    </source>
</evidence>
<organism evidence="1 2">
    <name type="scientific">Burkholderia aenigmatica</name>
    <dbReference type="NCBI Taxonomy" id="2015348"/>
    <lineage>
        <taxon>Bacteria</taxon>
        <taxon>Pseudomonadati</taxon>
        <taxon>Pseudomonadota</taxon>
        <taxon>Betaproteobacteria</taxon>
        <taxon>Burkholderiales</taxon>
        <taxon>Burkholderiaceae</taxon>
        <taxon>Burkholderia</taxon>
        <taxon>Burkholderia cepacia complex</taxon>
    </lineage>
</organism>
<evidence type="ECO:0000313" key="2">
    <source>
        <dbReference type="Proteomes" id="UP000494301"/>
    </source>
</evidence>
<sequence>MIDSRLPPRAPRSSWRAALRQLGSGWVAARLPDGGTLVSQPRVPPGLLDVPLSTRVQSLPRPYGAPKPYQRDVILLGARRCRSVRAQPARKPS</sequence>
<dbReference type="AlphaFoldDB" id="A0A6J5IPM3"/>
<protein>
    <submittedName>
        <fullName evidence="1">Sulfite dehydrogenase</fullName>
    </submittedName>
</protein>
<dbReference type="EMBL" id="CABWIL020000004">
    <property type="protein sequence ID" value="CAB3961665.1"/>
    <property type="molecule type" value="Genomic_DNA"/>
</dbReference>
<gene>
    <name evidence="1" type="ORF">BLA3211_01332</name>
</gene>
<reference evidence="1 2" key="1">
    <citation type="submission" date="2020-04" db="EMBL/GenBank/DDBJ databases">
        <authorList>
            <person name="Depoorter E."/>
        </authorList>
    </citation>
    <scope>NUCLEOTIDE SEQUENCE [LARGE SCALE GENOMIC DNA]</scope>
    <source>
        <strain evidence="1 2">BCC0217</strain>
    </source>
</reference>
<dbReference type="RefSeq" id="WP_175220521.1">
    <property type="nucleotide sequence ID" value="NZ_CABWIL020000004.1"/>
</dbReference>
<proteinExistence type="predicted"/>